<evidence type="ECO:0008006" key="3">
    <source>
        <dbReference type="Google" id="ProtNLM"/>
    </source>
</evidence>
<evidence type="ECO:0000256" key="1">
    <source>
        <dbReference type="SAM" id="SignalP"/>
    </source>
</evidence>
<reference evidence="2" key="1">
    <citation type="journal article" date="2023" name="Int. J. Mol. Sci.">
        <title>Metagenomics Revealed a New Genus 'Candidatus Thiocaldithrix dubininis' gen. nov., sp. nov. and a New Species 'Candidatus Thiothrix putei' sp. nov. in the Family Thiotrichaceae, Some Members of Which Have Traits of Both Na+- and H+-Motive Energetics.</title>
        <authorList>
            <person name="Ravin N.V."/>
            <person name="Muntyan M.S."/>
            <person name="Smolyakov D.D."/>
            <person name="Rudenko T.S."/>
            <person name="Beletsky A.V."/>
            <person name="Mardanov A.V."/>
            <person name="Grabovich M.Y."/>
        </authorList>
    </citation>
    <scope>NUCLEOTIDE SEQUENCE</scope>
    <source>
        <strain evidence="2">GKL-01</strain>
    </source>
</reference>
<reference evidence="2" key="2">
    <citation type="submission" date="2023-04" db="EMBL/GenBank/DDBJ databases">
        <authorList>
            <person name="Beletskiy A.V."/>
            <person name="Mardanov A.V."/>
            <person name="Ravin N.V."/>
        </authorList>
    </citation>
    <scope>NUCLEOTIDE SEQUENCE</scope>
    <source>
        <strain evidence="2">GKL-01</strain>
    </source>
</reference>
<name>A0AA95KLV7_9GAMM</name>
<accession>A0AA95KLV7</accession>
<proteinExistence type="predicted"/>
<evidence type="ECO:0000313" key="2">
    <source>
        <dbReference type="EMBL" id="WGZ92148.1"/>
    </source>
</evidence>
<feature type="signal peptide" evidence="1">
    <location>
        <begin position="1"/>
        <end position="21"/>
    </location>
</feature>
<dbReference type="Gene3D" id="3.10.450.50">
    <property type="match status" value="1"/>
</dbReference>
<protein>
    <recommendedName>
        <fullName evidence="3">DUF3828 domain-containing protein</fullName>
    </recommendedName>
</protein>
<dbReference type="Proteomes" id="UP001300672">
    <property type="component" value="Chromosome"/>
</dbReference>
<feature type="chain" id="PRO_5041654657" description="DUF3828 domain-containing protein" evidence="1">
    <location>
        <begin position="22"/>
        <end position="156"/>
    </location>
</feature>
<sequence>MKLISTVLSLTLISLSTTALADCSPASEAAALKFVNSYIGYLNKDAADSEQWVATNQQLTPEFKAAYKKLVTDARKTDPELGLGFDPILDAQDYVDKFTDITNCNAKTGVIWVSGKWNGSASTMQVAVLPKNIKNKWLIQGAGVINIPKKQQAPRD</sequence>
<dbReference type="KEGG" id="tdu:QJT80_06610"/>
<dbReference type="EMBL" id="CP124755">
    <property type="protein sequence ID" value="WGZ92148.1"/>
    <property type="molecule type" value="Genomic_DNA"/>
</dbReference>
<keyword evidence="1" id="KW-0732">Signal</keyword>
<dbReference type="AlphaFoldDB" id="A0AA95KLV7"/>
<organism evidence="2">
    <name type="scientific">Candidatus Thiocaldithrix dubininis</name>
    <dbReference type="NCBI Taxonomy" id="3080823"/>
    <lineage>
        <taxon>Bacteria</taxon>
        <taxon>Pseudomonadati</taxon>
        <taxon>Pseudomonadota</taxon>
        <taxon>Gammaproteobacteria</taxon>
        <taxon>Thiotrichales</taxon>
        <taxon>Thiotrichaceae</taxon>
        <taxon>Candidatus Thiocaldithrix</taxon>
    </lineage>
</organism>
<gene>
    <name evidence="2" type="ORF">QJT80_06610</name>
</gene>